<keyword evidence="1" id="KW-0805">Transcription regulation</keyword>
<dbReference type="SUPFAM" id="SSF46785">
    <property type="entry name" value="Winged helix' DNA-binding domain"/>
    <property type="match status" value="1"/>
</dbReference>
<reference evidence="7" key="1">
    <citation type="submission" date="2022-09" db="EMBL/GenBank/DDBJ databases">
        <title>Diverse halophilic archaea isolated from saline environments.</title>
        <authorList>
            <person name="Cui H.-L."/>
        </authorList>
    </citation>
    <scope>NUCLEOTIDE SEQUENCE</scope>
    <source>
        <strain evidence="7">ZS-35-S2</strain>
    </source>
</reference>
<name>A0A9E7R2L1_9EURY</name>
<dbReference type="KEGG" id="ssai:N0B31_20445"/>
<dbReference type="Gene3D" id="3.30.450.40">
    <property type="match status" value="1"/>
</dbReference>
<gene>
    <name evidence="7" type="ORF">N0B31_20445</name>
</gene>
<dbReference type="Proteomes" id="UP001057580">
    <property type="component" value="Chromosome"/>
</dbReference>
<evidence type="ECO:0000259" key="5">
    <source>
        <dbReference type="PROSITE" id="PS51077"/>
    </source>
</evidence>
<evidence type="ECO:0000256" key="1">
    <source>
        <dbReference type="ARBA" id="ARBA00023015"/>
    </source>
</evidence>
<dbReference type="Gene3D" id="1.10.10.10">
    <property type="entry name" value="Winged helix-like DNA-binding domain superfamily/Winged helix DNA-binding domain"/>
    <property type="match status" value="1"/>
</dbReference>
<accession>A0A9E7R2L1</accession>
<dbReference type="PANTHER" id="PTHR30136:SF35">
    <property type="entry name" value="HTH-TYPE TRANSCRIPTIONAL REGULATOR RV1719"/>
    <property type="match status" value="1"/>
</dbReference>
<dbReference type="InterPro" id="IPR005471">
    <property type="entry name" value="Tscrpt_reg_IclR_N"/>
</dbReference>
<evidence type="ECO:0000256" key="2">
    <source>
        <dbReference type="ARBA" id="ARBA00023125"/>
    </source>
</evidence>
<dbReference type="GO" id="GO:0003700">
    <property type="term" value="F:DNA-binding transcription factor activity"/>
    <property type="evidence" value="ECO:0007669"/>
    <property type="project" value="TreeGrafter"/>
</dbReference>
<dbReference type="InterPro" id="IPR036390">
    <property type="entry name" value="WH_DNA-bd_sf"/>
</dbReference>
<keyword evidence="2" id="KW-0238">DNA-binding</keyword>
<sequence>MTNEHPTPRTVKTTDTAFTILEELLEADGATITQLANELGIAKSTVHRHLRTLYNREYVVRDGDTYHVSLRFLEFGEHARTRNKGYRLVKEKVEQLAEETEERVQFIVEEHGYGVYVYRVTGNRGVQTDPGIGKRIPLHAIAAGKAILAYLPAEQVDAILEQRGLSGITPNTKTDRDVLFRDLEAVRREGFSVNNQENVEGLRAVGVPIRDKDGSVLGALSVSGPTHRMKGEWFEHELPNLLLGTANELELNITYA</sequence>
<dbReference type="GeneID" id="74944845"/>
<organism evidence="7 8">
    <name type="scientific">Salinirubellus salinus</name>
    <dbReference type="NCBI Taxonomy" id="1364945"/>
    <lineage>
        <taxon>Archaea</taxon>
        <taxon>Methanobacteriati</taxon>
        <taxon>Methanobacteriota</taxon>
        <taxon>Stenosarchaea group</taxon>
        <taxon>Halobacteria</taxon>
        <taxon>Halobacteriales</taxon>
        <taxon>Natronomonadaceae</taxon>
        <taxon>Salinirubellus</taxon>
    </lineage>
</organism>
<dbReference type="EMBL" id="CP104003">
    <property type="protein sequence ID" value="UWM54477.1"/>
    <property type="molecule type" value="Genomic_DNA"/>
</dbReference>
<keyword evidence="8" id="KW-1185">Reference proteome</keyword>
<evidence type="ECO:0000256" key="4">
    <source>
        <dbReference type="SAM" id="Coils"/>
    </source>
</evidence>
<evidence type="ECO:0000313" key="8">
    <source>
        <dbReference type="Proteomes" id="UP001057580"/>
    </source>
</evidence>
<evidence type="ECO:0000313" key="7">
    <source>
        <dbReference type="EMBL" id="UWM54477.1"/>
    </source>
</evidence>
<dbReference type="AlphaFoldDB" id="A0A9E7R2L1"/>
<feature type="coiled-coil region" evidence="4">
    <location>
        <begin position="83"/>
        <end position="110"/>
    </location>
</feature>
<keyword evidence="3" id="KW-0804">Transcription</keyword>
<dbReference type="Pfam" id="PF09339">
    <property type="entry name" value="HTH_IclR"/>
    <property type="match status" value="1"/>
</dbReference>
<feature type="domain" description="HTH iclR-type" evidence="5">
    <location>
        <begin position="11"/>
        <end position="70"/>
    </location>
</feature>
<proteinExistence type="predicted"/>
<dbReference type="CDD" id="cd00090">
    <property type="entry name" value="HTH_ARSR"/>
    <property type="match status" value="1"/>
</dbReference>
<evidence type="ECO:0000259" key="6">
    <source>
        <dbReference type="PROSITE" id="PS51078"/>
    </source>
</evidence>
<protein>
    <submittedName>
        <fullName evidence="7">IclR family transcriptional regulator</fullName>
    </submittedName>
</protein>
<dbReference type="InterPro" id="IPR050707">
    <property type="entry name" value="HTH_MetabolicPath_Reg"/>
</dbReference>
<dbReference type="PROSITE" id="PS51078">
    <property type="entry name" value="ICLR_ED"/>
    <property type="match status" value="1"/>
</dbReference>
<dbReference type="PANTHER" id="PTHR30136">
    <property type="entry name" value="HELIX-TURN-HELIX TRANSCRIPTIONAL REGULATOR, ICLR FAMILY"/>
    <property type="match status" value="1"/>
</dbReference>
<keyword evidence="4" id="KW-0175">Coiled coil</keyword>
<dbReference type="InterPro" id="IPR011991">
    <property type="entry name" value="ArsR-like_HTH"/>
</dbReference>
<dbReference type="InterPro" id="IPR029016">
    <property type="entry name" value="GAF-like_dom_sf"/>
</dbReference>
<dbReference type="SUPFAM" id="SSF55781">
    <property type="entry name" value="GAF domain-like"/>
    <property type="match status" value="1"/>
</dbReference>
<dbReference type="GO" id="GO:0003677">
    <property type="term" value="F:DNA binding"/>
    <property type="evidence" value="ECO:0007669"/>
    <property type="project" value="UniProtKB-KW"/>
</dbReference>
<dbReference type="GO" id="GO:0045892">
    <property type="term" value="P:negative regulation of DNA-templated transcription"/>
    <property type="evidence" value="ECO:0007669"/>
    <property type="project" value="TreeGrafter"/>
</dbReference>
<dbReference type="Pfam" id="PF01614">
    <property type="entry name" value="IclR_C"/>
    <property type="match status" value="1"/>
</dbReference>
<dbReference type="PROSITE" id="PS51077">
    <property type="entry name" value="HTH_ICLR"/>
    <property type="match status" value="1"/>
</dbReference>
<evidence type="ECO:0000256" key="3">
    <source>
        <dbReference type="ARBA" id="ARBA00023163"/>
    </source>
</evidence>
<dbReference type="SMART" id="SM00346">
    <property type="entry name" value="HTH_ICLR"/>
    <property type="match status" value="1"/>
</dbReference>
<dbReference type="RefSeq" id="WP_260593497.1">
    <property type="nucleotide sequence ID" value="NZ_CP104003.1"/>
</dbReference>
<dbReference type="InterPro" id="IPR014757">
    <property type="entry name" value="Tscrpt_reg_IclR_C"/>
</dbReference>
<feature type="domain" description="IclR-ED" evidence="6">
    <location>
        <begin position="71"/>
        <end position="255"/>
    </location>
</feature>
<dbReference type="InterPro" id="IPR036388">
    <property type="entry name" value="WH-like_DNA-bd_sf"/>
</dbReference>